<dbReference type="RefSeq" id="WP_059069895.1">
    <property type="nucleotide sequence ID" value="NZ_JAOQJX010000019.1"/>
</dbReference>
<dbReference type="Gene3D" id="3.40.50.620">
    <property type="entry name" value="HUPs"/>
    <property type="match status" value="1"/>
</dbReference>
<protein>
    <submittedName>
        <fullName evidence="3">YdcF family protein</fullName>
    </submittedName>
</protein>
<dbReference type="EMBL" id="JAOQJX010000019">
    <property type="protein sequence ID" value="MCU6748260.1"/>
    <property type="molecule type" value="Genomic_DNA"/>
</dbReference>
<evidence type="ECO:0000313" key="3">
    <source>
        <dbReference type="EMBL" id="MCU6748260.1"/>
    </source>
</evidence>
<accession>A0ABT2TDA5</accession>
<feature type="transmembrane region" description="Helical" evidence="1">
    <location>
        <begin position="6"/>
        <end position="23"/>
    </location>
</feature>
<evidence type="ECO:0000256" key="1">
    <source>
        <dbReference type="SAM" id="Phobius"/>
    </source>
</evidence>
<dbReference type="Proteomes" id="UP001652394">
    <property type="component" value="Unassembled WGS sequence"/>
</dbReference>
<feature type="domain" description="DUF218" evidence="2">
    <location>
        <begin position="89"/>
        <end position="209"/>
    </location>
</feature>
<sequence length="241" mass="27110">MKIYFLCAGILGILYYLILAFYSKRWNSTFTGFWLAAGGAHIFLGCVPLSFDIKKVLFVLLVFGWGTFLIVESCILRAMRNSGKGHAAYLIVLGAQVRGRKITDSLLRRLDAAIPYLLQYVETTVIVSGGQGPGEDITEAEAMAEYLEKQGISRERIIKEEKSTSTRENLRYSRQFLKSPEESVCIVTNDFHLYRALITGRQEGYRNVSGIAAASNPIFQLNYLVREFFAVLALWTFGKCS</sequence>
<organism evidence="3 4">
    <name type="scientific">Faecalicatena acetigenes</name>
    <dbReference type="NCBI Taxonomy" id="2981790"/>
    <lineage>
        <taxon>Bacteria</taxon>
        <taxon>Bacillati</taxon>
        <taxon>Bacillota</taxon>
        <taxon>Clostridia</taxon>
        <taxon>Lachnospirales</taxon>
        <taxon>Lachnospiraceae</taxon>
        <taxon>Faecalicatena</taxon>
    </lineage>
</organism>
<dbReference type="InterPro" id="IPR051599">
    <property type="entry name" value="Cell_Envelope_Assoc"/>
</dbReference>
<keyword evidence="4" id="KW-1185">Reference proteome</keyword>
<reference evidence="3 4" key="1">
    <citation type="journal article" date="2021" name="ISME Commun">
        <title>Automated analysis of genomic sequences facilitates high-throughput and comprehensive description of bacteria.</title>
        <authorList>
            <person name="Hitch T.C.A."/>
        </authorList>
    </citation>
    <scope>NUCLEOTIDE SEQUENCE [LARGE SCALE GENOMIC DNA]</scope>
    <source>
        <strain evidence="3 4">H2_18</strain>
    </source>
</reference>
<name>A0ABT2TDA5_9FIRM</name>
<feature type="transmembrane region" description="Helical" evidence="1">
    <location>
        <begin position="30"/>
        <end position="51"/>
    </location>
</feature>
<comment type="caution">
    <text evidence="3">The sequence shown here is derived from an EMBL/GenBank/DDBJ whole genome shotgun (WGS) entry which is preliminary data.</text>
</comment>
<evidence type="ECO:0000313" key="4">
    <source>
        <dbReference type="Proteomes" id="UP001652394"/>
    </source>
</evidence>
<keyword evidence="1" id="KW-1133">Transmembrane helix</keyword>
<dbReference type="PANTHER" id="PTHR30336:SF4">
    <property type="entry name" value="ENVELOPE BIOGENESIS FACTOR ELYC"/>
    <property type="match status" value="1"/>
</dbReference>
<dbReference type="Pfam" id="PF02698">
    <property type="entry name" value="DUF218"/>
    <property type="match status" value="1"/>
</dbReference>
<feature type="transmembrane region" description="Helical" evidence="1">
    <location>
        <begin position="57"/>
        <end position="76"/>
    </location>
</feature>
<dbReference type="InterPro" id="IPR014729">
    <property type="entry name" value="Rossmann-like_a/b/a_fold"/>
</dbReference>
<gene>
    <name evidence="3" type="ORF">OCV51_11440</name>
</gene>
<evidence type="ECO:0000259" key="2">
    <source>
        <dbReference type="Pfam" id="PF02698"/>
    </source>
</evidence>
<proteinExistence type="predicted"/>
<dbReference type="InterPro" id="IPR003848">
    <property type="entry name" value="DUF218"/>
</dbReference>
<dbReference type="PANTHER" id="PTHR30336">
    <property type="entry name" value="INNER MEMBRANE PROTEIN, PROBABLE PERMEASE"/>
    <property type="match status" value="1"/>
</dbReference>
<keyword evidence="1" id="KW-0812">Transmembrane</keyword>
<dbReference type="CDD" id="cd06259">
    <property type="entry name" value="YdcF-like"/>
    <property type="match status" value="1"/>
</dbReference>
<keyword evidence="1" id="KW-0472">Membrane</keyword>